<dbReference type="GO" id="GO:0005524">
    <property type="term" value="F:ATP binding"/>
    <property type="evidence" value="ECO:0007669"/>
    <property type="project" value="InterPro"/>
</dbReference>
<evidence type="ECO:0000313" key="14">
    <source>
        <dbReference type="Proteomes" id="UP000826195"/>
    </source>
</evidence>
<dbReference type="GO" id="GO:0046872">
    <property type="term" value="F:metal ion binding"/>
    <property type="evidence" value="ECO:0007669"/>
    <property type="project" value="UniProtKB-KW"/>
</dbReference>
<dbReference type="Proteomes" id="UP000826195">
    <property type="component" value="Unassembled WGS sequence"/>
</dbReference>
<feature type="active site" description="O-(5'-phospho-DNA)-tyrosine intermediate" evidence="10">
    <location>
        <position position="139"/>
    </location>
</feature>
<dbReference type="GO" id="GO:0000706">
    <property type="term" value="P:meiotic DNA double-strand break processing"/>
    <property type="evidence" value="ECO:0007669"/>
    <property type="project" value="TreeGrafter"/>
</dbReference>
<dbReference type="PANTHER" id="PTHR10848">
    <property type="entry name" value="MEIOTIC RECOMBINATION PROTEIN SPO11"/>
    <property type="match status" value="1"/>
</dbReference>
<dbReference type="InterPro" id="IPR002815">
    <property type="entry name" value="Spo11/TopoVI_A"/>
</dbReference>
<keyword evidence="9 10" id="KW-0413">Isomerase</keyword>
<keyword evidence="14" id="KW-1185">Reference proteome</keyword>
<evidence type="ECO:0000256" key="5">
    <source>
        <dbReference type="ARBA" id="ARBA00022723"/>
    </source>
</evidence>
<dbReference type="PANTHER" id="PTHR10848:SF0">
    <property type="entry name" value="MEIOTIC RECOMBINATION PROTEIN SPO11"/>
    <property type="match status" value="1"/>
</dbReference>
<keyword evidence="5" id="KW-0479">Metal-binding</keyword>
<comment type="catalytic activity">
    <reaction evidence="1 10">
        <text>ATP-dependent breakage, passage and rejoining of double-stranded DNA.</text>
        <dbReference type="EC" id="5.6.2.2"/>
    </reaction>
</comment>
<keyword evidence="6" id="KW-0460">Magnesium</keyword>
<dbReference type="CDD" id="cd00223">
    <property type="entry name" value="TOPRIM_TopoIIB_SPO"/>
    <property type="match status" value="1"/>
</dbReference>
<accession>A0AAV7HUZ6</accession>
<organism evidence="13 14">
    <name type="scientific">Cotesia glomerata</name>
    <name type="common">Lepidopteran parasitic wasp</name>
    <name type="synonym">Apanteles glomeratus</name>
    <dbReference type="NCBI Taxonomy" id="32391"/>
    <lineage>
        <taxon>Eukaryota</taxon>
        <taxon>Metazoa</taxon>
        <taxon>Ecdysozoa</taxon>
        <taxon>Arthropoda</taxon>
        <taxon>Hexapoda</taxon>
        <taxon>Insecta</taxon>
        <taxon>Pterygota</taxon>
        <taxon>Neoptera</taxon>
        <taxon>Endopterygota</taxon>
        <taxon>Hymenoptera</taxon>
        <taxon>Apocrita</taxon>
        <taxon>Ichneumonoidea</taxon>
        <taxon>Braconidae</taxon>
        <taxon>Microgastrinae</taxon>
        <taxon>Cotesia</taxon>
    </lineage>
</organism>
<dbReference type="Pfam" id="PF21180">
    <property type="entry name" value="TOP6A-Spo11_Toprim"/>
    <property type="match status" value="1"/>
</dbReference>
<dbReference type="PROSITE" id="PS52041">
    <property type="entry name" value="TOPO_IIB"/>
    <property type="match status" value="1"/>
</dbReference>
<evidence type="ECO:0000256" key="2">
    <source>
        <dbReference type="ARBA" id="ARBA00001946"/>
    </source>
</evidence>
<evidence type="ECO:0000256" key="10">
    <source>
        <dbReference type="PROSITE-ProRule" id="PRU01385"/>
    </source>
</evidence>
<dbReference type="InterPro" id="IPR036078">
    <property type="entry name" value="Spo11/TopoVI_A_sf"/>
</dbReference>
<dbReference type="InterPro" id="IPR034136">
    <property type="entry name" value="TOPRIM_Topo6A/Spo11"/>
</dbReference>
<dbReference type="InterPro" id="IPR036388">
    <property type="entry name" value="WH-like_DNA-bd_sf"/>
</dbReference>
<dbReference type="GO" id="GO:0003677">
    <property type="term" value="F:DNA binding"/>
    <property type="evidence" value="ECO:0007669"/>
    <property type="project" value="UniProtKB-UniRule"/>
</dbReference>
<proteinExistence type="inferred from homology"/>
<dbReference type="SUPFAM" id="SSF56726">
    <property type="entry name" value="DNA topoisomerase IV, alpha subunit"/>
    <property type="match status" value="1"/>
</dbReference>
<dbReference type="GO" id="GO:0007131">
    <property type="term" value="P:reciprocal meiotic recombination"/>
    <property type="evidence" value="ECO:0007669"/>
    <property type="project" value="TreeGrafter"/>
</dbReference>
<dbReference type="EMBL" id="JAHXZJ010002982">
    <property type="protein sequence ID" value="KAH0534302.1"/>
    <property type="molecule type" value="Genomic_DNA"/>
</dbReference>
<evidence type="ECO:0000256" key="3">
    <source>
        <dbReference type="ARBA" id="ARBA00006559"/>
    </source>
</evidence>
<dbReference type="InterPro" id="IPR013049">
    <property type="entry name" value="Spo11/TopoVI_A_N"/>
</dbReference>
<dbReference type="GO" id="GO:0000228">
    <property type="term" value="C:nuclear chromosome"/>
    <property type="evidence" value="ECO:0007669"/>
    <property type="project" value="TreeGrafter"/>
</dbReference>
<evidence type="ECO:0000256" key="8">
    <source>
        <dbReference type="ARBA" id="ARBA00023125"/>
    </source>
</evidence>
<sequence length="297" mass="33418">MLKKRVEIAIIDPTPKKEQLVKKIEELTLVIIKQICNSELPKISYQRCGPEFTTAESLPASNEDNEDIEDLEDDEEEFLKNSCNEDQSQICSSGSQTESILDFSKERKRIQLVRMTIILSKVHKLLMNKKVQTNRSLYYELKSEQSTLFESEKIVNYQINSVAKLLSSPTWDLGLIAAAKGLVAGNLKLMFENEEKIDCDAVGGCLVPQIMANHMGQLVAIETEAKVIIVVEKEAVFNKLLSEGCPKKLDAILITGKGYPDTATRIFVKMLVDKLELPVFVLVDCNPHGFEIMSTYK</sequence>
<feature type="domain" description="Topoisomerase 6 subunit A/Spo11 TOPRIM" evidence="12">
    <location>
        <begin position="228"/>
        <end position="297"/>
    </location>
</feature>
<dbReference type="Gene3D" id="3.40.1360.10">
    <property type="match status" value="1"/>
</dbReference>
<evidence type="ECO:0000256" key="7">
    <source>
        <dbReference type="ARBA" id="ARBA00023029"/>
    </source>
</evidence>
<comment type="similarity">
    <text evidence="3 10">Belongs to the TOP6A family.</text>
</comment>
<evidence type="ECO:0000256" key="9">
    <source>
        <dbReference type="ARBA" id="ARBA00023235"/>
    </source>
</evidence>
<dbReference type="PRINTS" id="PR01550">
    <property type="entry name" value="TOP6AFAMILY"/>
</dbReference>
<feature type="domain" description="Spo11/DNA topoisomerase VI subunit A N-terminal" evidence="11">
    <location>
        <begin position="112"/>
        <end position="174"/>
    </location>
</feature>
<keyword evidence="7 10" id="KW-0799">Topoisomerase</keyword>
<evidence type="ECO:0000259" key="11">
    <source>
        <dbReference type="Pfam" id="PF04406"/>
    </source>
</evidence>
<dbReference type="GO" id="GO:0042138">
    <property type="term" value="P:meiotic DNA double-strand break formation"/>
    <property type="evidence" value="ECO:0007669"/>
    <property type="project" value="TreeGrafter"/>
</dbReference>
<dbReference type="EC" id="5.6.2.2" evidence="4"/>
<dbReference type="GO" id="GO:0003918">
    <property type="term" value="F:DNA topoisomerase type II (double strand cut, ATP-hydrolyzing) activity"/>
    <property type="evidence" value="ECO:0007669"/>
    <property type="project" value="UniProtKB-UniRule"/>
</dbReference>
<evidence type="ECO:0000313" key="13">
    <source>
        <dbReference type="EMBL" id="KAH0534302.1"/>
    </source>
</evidence>
<protein>
    <recommendedName>
        <fullName evidence="4">DNA topoisomerase (ATP-hydrolyzing)</fullName>
        <ecNumber evidence="4">5.6.2.2</ecNumber>
    </recommendedName>
</protein>
<evidence type="ECO:0000256" key="1">
    <source>
        <dbReference type="ARBA" id="ARBA00000185"/>
    </source>
</evidence>
<dbReference type="Pfam" id="PF04406">
    <property type="entry name" value="TP6A_N"/>
    <property type="match status" value="1"/>
</dbReference>
<dbReference type="AlphaFoldDB" id="A0AAV7HUZ6"/>
<evidence type="ECO:0000259" key="12">
    <source>
        <dbReference type="Pfam" id="PF21180"/>
    </source>
</evidence>
<name>A0AAV7HUZ6_COTGL</name>
<comment type="caution">
    <text evidence="13">The sequence shown here is derived from an EMBL/GenBank/DDBJ whole genome shotgun (WGS) entry which is preliminary data.</text>
</comment>
<evidence type="ECO:0000256" key="4">
    <source>
        <dbReference type="ARBA" id="ARBA00012895"/>
    </source>
</evidence>
<dbReference type="Gene3D" id="1.10.10.10">
    <property type="entry name" value="Winged helix-like DNA-binding domain superfamily/Winged helix DNA-binding domain"/>
    <property type="match status" value="1"/>
</dbReference>
<evidence type="ECO:0000256" key="6">
    <source>
        <dbReference type="ARBA" id="ARBA00022842"/>
    </source>
</evidence>
<comment type="cofactor">
    <cofactor evidence="2">
        <name>Mg(2+)</name>
        <dbReference type="ChEBI" id="CHEBI:18420"/>
    </cofactor>
</comment>
<gene>
    <name evidence="13" type="ORF">KQX54_002824</name>
</gene>
<keyword evidence="8 10" id="KW-0238">DNA-binding</keyword>
<reference evidence="13 14" key="1">
    <citation type="journal article" date="2021" name="J. Hered.">
        <title>A chromosome-level genome assembly of the parasitoid wasp, Cotesia glomerata (Hymenoptera: Braconidae).</title>
        <authorList>
            <person name="Pinto B.J."/>
            <person name="Weis J.J."/>
            <person name="Gamble T."/>
            <person name="Ode P.J."/>
            <person name="Paul R."/>
            <person name="Zaspel J.M."/>
        </authorList>
    </citation>
    <scope>NUCLEOTIDE SEQUENCE [LARGE SCALE GENOMIC DNA]</scope>
    <source>
        <strain evidence="13">CgM1</strain>
    </source>
</reference>